<dbReference type="AlphaFoldDB" id="A0A7V5H517"/>
<dbReference type="InterPro" id="IPR004115">
    <property type="entry name" value="GAD-like_sf"/>
</dbReference>
<dbReference type="InterPro" id="IPR047090">
    <property type="entry name" value="AspRS_core"/>
</dbReference>
<protein>
    <recommendedName>
        <fullName evidence="7">Aspartate--tRNA(Asp/Asn) ligase</fullName>
        <ecNumber evidence="7">6.1.1.23</ecNumber>
    </recommendedName>
    <alternativeName>
        <fullName evidence="7">Aspartyl-tRNA synthetase</fullName>
        <shortName evidence="7">AspRS</shortName>
    </alternativeName>
    <alternativeName>
        <fullName evidence="7">Non-discriminating aspartyl-tRNA synthetase</fullName>
        <shortName evidence="7">ND-AspRS</shortName>
    </alternativeName>
</protein>
<feature type="binding site" evidence="7">
    <location>
        <begin position="534"/>
        <end position="537"/>
    </location>
    <ligand>
        <name>ATP</name>
        <dbReference type="ChEBI" id="CHEBI:30616"/>
    </ligand>
</feature>
<dbReference type="GO" id="GO:0005524">
    <property type="term" value="F:ATP binding"/>
    <property type="evidence" value="ECO:0007669"/>
    <property type="project" value="UniProtKB-UniRule"/>
</dbReference>
<sequence length="584" mass="67424">MKRTFTCGELNEDFLNKEVVLNGWVNKWRDHGGLIFIDLRDRYGVTQVVFNPQTNSEAYEMAKALRSEDVIAVKGKVAARPPEAINLRMASGKIEVHVEKLEILNKAKTTPFEINDQIEISEDIRLKFRYLDLRRPRLQRNLTVRSNVYKIVRNFFYDENFVEIETPFLMKSTPEGARDFLVPSRNFPGRFYALPQSPQTYKQLLMIAGFDRYFQIVKCFRDEDLRRDRQPEFTQIDVEMSFVDENDVIDISSRLIQKLFKEILDYQVQMPIKKMGYRQAFETYGNDKPDLRFGLPIATLNNVFEKSEFKVFRSVIENKGIVAAIVVEAADKFSRKKIDQLTEKAKHFGAKGLAYLIFNDDEFKGSVTKFLTDSEKENLKKELNLKNNSLILIVADTYEKSYSVLGQLRLELGKELDLMDKSKFEFVWIVDFPLLEWNEEQNRYVARHHPFTSPKTDQLELLTTHPERALARAYDLVVNGNEIAGGSIRIHRRDLQEKIFDVLKISKQEAEAKFGFLLQALEYGAPPHGGIAFGLDRLVMLLTGSESIRDVIAFPKTSSALSLMDGAPSEVSEEQLAELHIKIR</sequence>
<comment type="subunit">
    <text evidence="7">Homodimer.</text>
</comment>
<dbReference type="Gene3D" id="3.30.930.10">
    <property type="entry name" value="Bira Bifunctional Protein, Domain 2"/>
    <property type="match status" value="1"/>
</dbReference>
<dbReference type="Pfam" id="PF01336">
    <property type="entry name" value="tRNA_anti-codon"/>
    <property type="match status" value="1"/>
</dbReference>
<dbReference type="GO" id="GO:0003676">
    <property type="term" value="F:nucleic acid binding"/>
    <property type="evidence" value="ECO:0007669"/>
    <property type="project" value="InterPro"/>
</dbReference>
<keyword evidence="2 7" id="KW-0436">Ligase</keyword>
<evidence type="ECO:0000256" key="4">
    <source>
        <dbReference type="ARBA" id="ARBA00022840"/>
    </source>
</evidence>
<dbReference type="EC" id="6.1.1.23" evidence="7"/>
<dbReference type="GO" id="GO:0050560">
    <property type="term" value="F:aspartate-tRNA(Asn) ligase activity"/>
    <property type="evidence" value="ECO:0007669"/>
    <property type="project" value="UniProtKB-EC"/>
</dbReference>
<feature type="binding site" evidence="7">
    <location>
        <position position="221"/>
    </location>
    <ligand>
        <name>L-aspartate</name>
        <dbReference type="ChEBI" id="CHEBI:29991"/>
    </ligand>
</feature>
<dbReference type="Gene3D" id="2.40.50.140">
    <property type="entry name" value="Nucleic acid-binding proteins"/>
    <property type="match status" value="1"/>
</dbReference>
<feature type="binding site" evidence="7">
    <location>
        <position position="482"/>
    </location>
    <ligand>
        <name>ATP</name>
        <dbReference type="ChEBI" id="CHEBI:30616"/>
    </ligand>
</feature>
<dbReference type="PROSITE" id="PS50862">
    <property type="entry name" value="AA_TRNA_LIGASE_II"/>
    <property type="match status" value="1"/>
</dbReference>
<feature type="binding site" evidence="7">
    <location>
        <position position="489"/>
    </location>
    <ligand>
        <name>L-aspartate</name>
        <dbReference type="ChEBI" id="CHEBI:29991"/>
    </ligand>
</feature>
<comment type="caution">
    <text evidence="9">The sequence shown here is derived from an EMBL/GenBank/DDBJ whole genome shotgun (WGS) entry which is preliminary data.</text>
</comment>
<dbReference type="InterPro" id="IPR004524">
    <property type="entry name" value="Asp-tRNA-ligase_1"/>
</dbReference>
<evidence type="ECO:0000256" key="6">
    <source>
        <dbReference type="ARBA" id="ARBA00023146"/>
    </source>
</evidence>
<name>A0A7V5H517_CALAY</name>
<dbReference type="GO" id="GO:0005737">
    <property type="term" value="C:cytoplasm"/>
    <property type="evidence" value="ECO:0007669"/>
    <property type="project" value="UniProtKB-SubCell"/>
</dbReference>
<dbReference type="Pfam" id="PF00152">
    <property type="entry name" value="tRNA-synt_2"/>
    <property type="match status" value="1"/>
</dbReference>
<dbReference type="InterPro" id="IPR012340">
    <property type="entry name" value="NA-bd_OB-fold"/>
</dbReference>
<gene>
    <name evidence="7 9" type="primary">aspS</name>
    <name evidence="9" type="ORF">ENL21_09445</name>
</gene>
<evidence type="ECO:0000259" key="8">
    <source>
        <dbReference type="PROSITE" id="PS50862"/>
    </source>
</evidence>
<dbReference type="PRINTS" id="PR01042">
    <property type="entry name" value="TRNASYNTHASP"/>
</dbReference>
<dbReference type="HAMAP" id="MF_00044">
    <property type="entry name" value="Asp_tRNA_synth_type1"/>
    <property type="match status" value="1"/>
</dbReference>
<dbReference type="NCBIfam" id="NF001750">
    <property type="entry name" value="PRK00476.1"/>
    <property type="match status" value="1"/>
</dbReference>
<evidence type="ECO:0000256" key="5">
    <source>
        <dbReference type="ARBA" id="ARBA00022917"/>
    </source>
</evidence>
<feature type="domain" description="Aminoacyl-transfer RNA synthetases class-II family profile" evidence="8">
    <location>
        <begin position="142"/>
        <end position="555"/>
    </location>
</feature>
<dbReference type="InterPro" id="IPR004364">
    <property type="entry name" value="Aa-tRNA-synt_II"/>
</dbReference>
<dbReference type="Proteomes" id="UP000886111">
    <property type="component" value="Unassembled WGS sequence"/>
</dbReference>
<evidence type="ECO:0000313" key="9">
    <source>
        <dbReference type="EMBL" id="HHE55994.1"/>
    </source>
</evidence>
<feature type="binding site" evidence="7">
    <location>
        <position position="448"/>
    </location>
    <ligand>
        <name>L-aspartate</name>
        <dbReference type="ChEBI" id="CHEBI:29991"/>
    </ligand>
</feature>
<keyword evidence="7" id="KW-0963">Cytoplasm</keyword>
<evidence type="ECO:0000256" key="1">
    <source>
        <dbReference type="ARBA" id="ARBA00006303"/>
    </source>
</evidence>
<dbReference type="InterPro" id="IPR029351">
    <property type="entry name" value="GAD_dom"/>
</dbReference>
<dbReference type="Pfam" id="PF02938">
    <property type="entry name" value="GAD"/>
    <property type="match status" value="1"/>
</dbReference>
<dbReference type="PANTHER" id="PTHR22594:SF5">
    <property type="entry name" value="ASPARTATE--TRNA LIGASE, MITOCHONDRIAL"/>
    <property type="match status" value="1"/>
</dbReference>
<comment type="caution">
    <text evidence="7">Lacks conserved residue(s) required for the propagation of feature annotation.</text>
</comment>
<keyword evidence="3 7" id="KW-0547">Nucleotide-binding</keyword>
<dbReference type="PANTHER" id="PTHR22594">
    <property type="entry name" value="ASPARTYL/LYSYL-TRNA SYNTHETASE"/>
    <property type="match status" value="1"/>
</dbReference>
<evidence type="ECO:0000256" key="7">
    <source>
        <dbReference type="HAMAP-Rule" id="MF_00044"/>
    </source>
</evidence>
<proteinExistence type="inferred from homology"/>
<comment type="similarity">
    <text evidence="1 7">Belongs to the class-II aminoacyl-tRNA synthetase family. Type 1 subfamily.</text>
</comment>
<feature type="binding site" evidence="7">
    <location>
        <position position="175"/>
    </location>
    <ligand>
        <name>L-aspartate</name>
        <dbReference type="ChEBI" id="CHEBI:29991"/>
    </ligand>
</feature>
<comment type="catalytic activity">
    <reaction evidence="7">
        <text>tRNA(Asx) + L-aspartate + ATP = L-aspartyl-tRNA(Asx) + AMP + diphosphate</text>
        <dbReference type="Rhea" id="RHEA:18349"/>
        <dbReference type="Rhea" id="RHEA-COMP:9710"/>
        <dbReference type="Rhea" id="RHEA-COMP:9711"/>
        <dbReference type="ChEBI" id="CHEBI:29991"/>
        <dbReference type="ChEBI" id="CHEBI:30616"/>
        <dbReference type="ChEBI" id="CHEBI:33019"/>
        <dbReference type="ChEBI" id="CHEBI:78442"/>
        <dbReference type="ChEBI" id="CHEBI:78516"/>
        <dbReference type="ChEBI" id="CHEBI:456215"/>
        <dbReference type="EC" id="6.1.1.23"/>
    </reaction>
</comment>
<keyword evidence="4 7" id="KW-0067">ATP-binding</keyword>
<dbReference type="GO" id="GO:0006422">
    <property type="term" value="P:aspartyl-tRNA aminoacylation"/>
    <property type="evidence" value="ECO:0007669"/>
    <property type="project" value="UniProtKB-UniRule"/>
</dbReference>
<feature type="region of interest" description="Aspartate" evidence="7">
    <location>
        <begin position="199"/>
        <end position="202"/>
    </location>
</feature>
<keyword evidence="6 7" id="KW-0030">Aminoacyl-tRNA synthetase</keyword>
<keyword evidence="5 7" id="KW-0648">Protein biosynthesis</keyword>
<dbReference type="EMBL" id="DRTD01000705">
    <property type="protein sequence ID" value="HHE55994.1"/>
    <property type="molecule type" value="Genomic_DNA"/>
</dbReference>
<organism evidence="9">
    <name type="scientific">Caldithrix abyssi</name>
    <dbReference type="NCBI Taxonomy" id="187145"/>
    <lineage>
        <taxon>Bacteria</taxon>
        <taxon>Pseudomonadati</taxon>
        <taxon>Calditrichota</taxon>
        <taxon>Calditrichia</taxon>
        <taxon>Calditrichales</taxon>
        <taxon>Calditrichaceae</taxon>
        <taxon>Caldithrix</taxon>
    </lineage>
</organism>
<dbReference type="CDD" id="cd04317">
    <property type="entry name" value="EcAspRS_like_N"/>
    <property type="match status" value="1"/>
</dbReference>
<accession>A0A7V5H517</accession>
<dbReference type="InterPro" id="IPR045864">
    <property type="entry name" value="aa-tRNA-synth_II/BPL/LPL"/>
</dbReference>
<dbReference type="InterPro" id="IPR002312">
    <property type="entry name" value="Asp/Asn-tRNA-synth_IIb"/>
</dbReference>
<dbReference type="InterPro" id="IPR004365">
    <property type="entry name" value="NA-bd_OB_tRNA"/>
</dbReference>
<dbReference type="InterPro" id="IPR006195">
    <property type="entry name" value="aa-tRNA-synth_II"/>
</dbReference>
<feature type="binding site" evidence="7">
    <location>
        <position position="230"/>
    </location>
    <ligand>
        <name>ATP</name>
        <dbReference type="ChEBI" id="CHEBI:30616"/>
    </ligand>
</feature>
<comment type="subcellular location">
    <subcellularLocation>
        <location evidence="7">Cytoplasm</location>
    </subcellularLocation>
</comment>
<dbReference type="Gene3D" id="3.30.1360.30">
    <property type="entry name" value="GAD-like domain"/>
    <property type="match status" value="1"/>
</dbReference>
<dbReference type="SUPFAM" id="SSF55681">
    <property type="entry name" value="Class II aaRS and biotin synthetases"/>
    <property type="match status" value="1"/>
</dbReference>
<dbReference type="NCBIfam" id="TIGR00459">
    <property type="entry name" value="aspS_bact"/>
    <property type="match status" value="1"/>
</dbReference>
<comment type="function">
    <text evidence="7">Aspartyl-tRNA synthetase with relaxed tRNA specificity since it is able to aspartylate not only its cognate tRNA(Asp) but also tRNA(Asn). Reaction proceeds in two steps: L-aspartate is first activated by ATP to form Asp-AMP and then transferred to the acceptor end of tRNA(Asp/Asn).</text>
</comment>
<evidence type="ECO:0000256" key="3">
    <source>
        <dbReference type="ARBA" id="ARBA00022741"/>
    </source>
</evidence>
<dbReference type="SUPFAM" id="SSF50249">
    <property type="entry name" value="Nucleic acid-binding proteins"/>
    <property type="match status" value="1"/>
</dbReference>
<reference evidence="9" key="1">
    <citation type="journal article" date="2020" name="mSystems">
        <title>Genome- and Community-Level Interaction Insights into Carbon Utilization and Element Cycling Functions of Hydrothermarchaeota in Hydrothermal Sediment.</title>
        <authorList>
            <person name="Zhou Z."/>
            <person name="Liu Y."/>
            <person name="Xu W."/>
            <person name="Pan J."/>
            <person name="Luo Z.H."/>
            <person name="Li M."/>
        </authorList>
    </citation>
    <scope>NUCLEOTIDE SEQUENCE [LARGE SCALE GENOMIC DNA]</scope>
    <source>
        <strain evidence="9">HyVt-76</strain>
    </source>
</reference>
<evidence type="ECO:0000256" key="2">
    <source>
        <dbReference type="ARBA" id="ARBA00022598"/>
    </source>
</evidence>
<dbReference type="CDD" id="cd00777">
    <property type="entry name" value="AspRS_core"/>
    <property type="match status" value="1"/>
</dbReference>
<dbReference type="GO" id="GO:0004815">
    <property type="term" value="F:aspartate-tRNA ligase activity"/>
    <property type="evidence" value="ECO:0007669"/>
    <property type="project" value="UniProtKB-UniRule"/>
</dbReference>
<feature type="binding site" evidence="7">
    <location>
        <begin position="221"/>
        <end position="223"/>
    </location>
    <ligand>
        <name>ATP</name>
        <dbReference type="ChEBI" id="CHEBI:30616"/>
    </ligand>
</feature>
<dbReference type="InterPro" id="IPR047089">
    <property type="entry name" value="Asp-tRNA-ligase_1_N"/>
</dbReference>
<feature type="site" description="Important for tRNA non-discrimination" evidence="7">
    <location>
        <position position="31"/>
    </location>
</feature>
<dbReference type="SUPFAM" id="SSF55261">
    <property type="entry name" value="GAD domain-like"/>
    <property type="match status" value="1"/>
</dbReference>